<dbReference type="GO" id="GO:0016926">
    <property type="term" value="P:protein desumoylation"/>
    <property type="evidence" value="ECO:0007669"/>
    <property type="project" value="TreeGrafter"/>
</dbReference>
<organism evidence="6 7">
    <name type="scientific">Lepidopterella palustris CBS 459.81</name>
    <dbReference type="NCBI Taxonomy" id="1314670"/>
    <lineage>
        <taxon>Eukaryota</taxon>
        <taxon>Fungi</taxon>
        <taxon>Dikarya</taxon>
        <taxon>Ascomycota</taxon>
        <taxon>Pezizomycotina</taxon>
        <taxon>Dothideomycetes</taxon>
        <taxon>Pleosporomycetidae</taxon>
        <taxon>Mytilinidiales</taxon>
        <taxon>Argynnaceae</taxon>
        <taxon>Lepidopterella</taxon>
    </lineage>
</organism>
<evidence type="ECO:0000313" key="7">
    <source>
        <dbReference type="Proteomes" id="UP000250266"/>
    </source>
</evidence>
<protein>
    <submittedName>
        <fullName evidence="6">Cysteine proteinase</fullName>
    </submittedName>
</protein>
<dbReference type="GO" id="GO:0005634">
    <property type="term" value="C:nucleus"/>
    <property type="evidence" value="ECO:0007669"/>
    <property type="project" value="TreeGrafter"/>
</dbReference>
<sequence length="212" mass="23815">LTAHDFGTLLPSDFGGAASGWLNDDIVNKFLSVIIEKEQQNRGYVKSTKKSPPVHAYASQWWTTVNKPKGCENLTKWSKRAHLQGRQLLHADLILFPICESSHWTLLAVRPKDRSIEYLDSLSGNHARYLNKVREYIGTELGDLYIAGEWKEITHRSSRQNNSNDCGVFTLFNAFALLRGRNPGEAVQAEDMPDARRQIAATLLQGDASGEF</sequence>
<keyword evidence="2" id="KW-0645">Protease</keyword>
<evidence type="ECO:0000313" key="6">
    <source>
        <dbReference type="EMBL" id="OCK83674.1"/>
    </source>
</evidence>
<dbReference type="Proteomes" id="UP000250266">
    <property type="component" value="Unassembled WGS sequence"/>
</dbReference>
<dbReference type="Pfam" id="PF02902">
    <property type="entry name" value="Peptidase_C48"/>
    <property type="match status" value="1"/>
</dbReference>
<keyword evidence="4" id="KW-0788">Thiol protease</keyword>
<proteinExistence type="inferred from homology"/>
<evidence type="ECO:0000256" key="2">
    <source>
        <dbReference type="ARBA" id="ARBA00022670"/>
    </source>
</evidence>
<keyword evidence="7" id="KW-1185">Reference proteome</keyword>
<evidence type="ECO:0000256" key="4">
    <source>
        <dbReference type="ARBA" id="ARBA00022807"/>
    </source>
</evidence>
<name>A0A8E2JIU6_9PEZI</name>
<evidence type="ECO:0000256" key="3">
    <source>
        <dbReference type="ARBA" id="ARBA00022801"/>
    </source>
</evidence>
<dbReference type="AlphaFoldDB" id="A0A8E2JIU6"/>
<dbReference type="PROSITE" id="PS50600">
    <property type="entry name" value="ULP_PROTEASE"/>
    <property type="match status" value="1"/>
</dbReference>
<dbReference type="InterPro" id="IPR003653">
    <property type="entry name" value="Peptidase_C48_C"/>
</dbReference>
<reference evidence="6 7" key="1">
    <citation type="journal article" date="2016" name="Nat. Commun.">
        <title>Ectomycorrhizal ecology is imprinted in the genome of the dominant symbiotic fungus Cenococcum geophilum.</title>
        <authorList>
            <consortium name="DOE Joint Genome Institute"/>
            <person name="Peter M."/>
            <person name="Kohler A."/>
            <person name="Ohm R.A."/>
            <person name="Kuo A."/>
            <person name="Krutzmann J."/>
            <person name="Morin E."/>
            <person name="Arend M."/>
            <person name="Barry K.W."/>
            <person name="Binder M."/>
            <person name="Choi C."/>
            <person name="Clum A."/>
            <person name="Copeland A."/>
            <person name="Grisel N."/>
            <person name="Haridas S."/>
            <person name="Kipfer T."/>
            <person name="LaButti K."/>
            <person name="Lindquist E."/>
            <person name="Lipzen A."/>
            <person name="Maire R."/>
            <person name="Meier B."/>
            <person name="Mihaltcheva S."/>
            <person name="Molinier V."/>
            <person name="Murat C."/>
            <person name="Poggeler S."/>
            <person name="Quandt C.A."/>
            <person name="Sperisen C."/>
            <person name="Tritt A."/>
            <person name="Tisserant E."/>
            <person name="Crous P.W."/>
            <person name="Henrissat B."/>
            <person name="Nehls U."/>
            <person name="Egli S."/>
            <person name="Spatafora J.W."/>
            <person name="Grigoriev I.V."/>
            <person name="Martin F.M."/>
        </authorList>
    </citation>
    <scope>NUCLEOTIDE SEQUENCE [LARGE SCALE GENOMIC DNA]</scope>
    <source>
        <strain evidence="6 7">CBS 459.81</strain>
    </source>
</reference>
<gene>
    <name evidence="6" type="ORF">K432DRAFT_268235</name>
</gene>
<dbReference type="GO" id="GO:0006508">
    <property type="term" value="P:proteolysis"/>
    <property type="evidence" value="ECO:0007669"/>
    <property type="project" value="UniProtKB-KW"/>
</dbReference>
<dbReference type="PANTHER" id="PTHR12606">
    <property type="entry name" value="SENTRIN/SUMO-SPECIFIC PROTEASE"/>
    <property type="match status" value="1"/>
</dbReference>
<dbReference type="SUPFAM" id="SSF54001">
    <property type="entry name" value="Cysteine proteinases"/>
    <property type="match status" value="1"/>
</dbReference>
<dbReference type="OrthoDB" id="1939479at2759"/>
<accession>A0A8E2JIU6</accession>
<dbReference type="PANTHER" id="PTHR12606:SF141">
    <property type="entry name" value="GH15225P-RELATED"/>
    <property type="match status" value="1"/>
</dbReference>
<feature type="non-terminal residue" evidence="6">
    <location>
        <position position="1"/>
    </location>
</feature>
<dbReference type="Gene3D" id="3.40.395.10">
    <property type="entry name" value="Adenoviral Proteinase, Chain A"/>
    <property type="match status" value="1"/>
</dbReference>
<evidence type="ECO:0000259" key="5">
    <source>
        <dbReference type="PROSITE" id="PS50600"/>
    </source>
</evidence>
<dbReference type="InterPro" id="IPR038765">
    <property type="entry name" value="Papain-like_cys_pep_sf"/>
</dbReference>
<evidence type="ECO:0000256" key="1">
    <source>
        <dbReference type="ARBA" id="ARBA00005234"/>
    </source>
</evidence>
<comment type="similarity">
    <text evidence="1">Belongs to the peptidase C48 family.</text>
</comment>
<feature type="non-terminal residue" evidence="6">
    <location>
        <position position="212"/>
    </location>
</feature>
<dbReference type="EMBL" id="KV744855">
    <property type="protein sequence ID" value="OCK83674.1"/>
    <property type="molecule type" value="Genomic_DNA"/>
</dbReference>
<keyword evidence="3" id="KW-0378">Hydrolase</keyword>
<feature type="domain" description="Ubiquitin-like protease family profile" evidence="5">
    <location>
        <begin position="1"/>
        <end position="177"/>
    </location>
</feature>
<dbReference type="GO" id="GO:0016929">
    <property type="term" value="F:deSUMOylase activity"/>
    <property type="evidence" value="ECO:0007669"/>
    <property type="project" value="TreeGrafter"/>
</dbReference>